<evidence type="ECO:0000256" key="2">
    <source>
        <dbReference type="PIRSR" id="PIRSR601310-3"/>
    </source>
</evidence>
<protein>
    <submittedName>
        <fullName evidence="5">HIT family protein</fullName>
    </submittedName>
</protein>
<gene>
    <name evidence="5" type="ORF">E1283_18965</name>
</gene>
<dbReference type="PANTHER" id="PTHR46648:SF1">
    <property type="entry name" value="ADENOSINE 5'-MONOPHOSPHORAMIDASE HNT1"/>
    <property type="match status" value="1"/>
</dbReference>
<dbReference type="EMBL" id="SMKI01000197">
    <property type="protein sequence ID" value="TDC73530.1"/>
    <property type="molecule type" value="Genomic_DNA"/>
</dbReference>
<evidence type="ECO:0000313" key="5">
    <source>
        <dbReference type="EMBL" id="TDC73530.1"/>
    </source>
</evidence>
<dbReference type="Proteomes" id="UP000295345">
    <property type="component" value="Unassembled WGS sequence"/>
</dbReference>
<dbReference type="PANTHER" id="PTHR46648">
    <property type="entry name" value="HIT FAMILY PROTEIN 1"/>
    <property type="match status" value="1"/>
</dbReference>
<evidence type="ECO:0000256" key="3">
    <source>
        <dbReference type="PROSITE-ProRule" id="PRU00464"/>
    </source>
</evidence>
<name>A0A4R4T8W8_9ACTN</name>
<comment type="caution">
    <text evidence="5">The sequence shown here is derived from an EMBL/GenBank/DDBJ whole genome shotgun (WGS) entry which is preliminary data.</text>
</comment>
<dbReference type="InterPro" id="IPR036265">
    <property type="entry name" value="HIT-like_sf"/>
</dbReference>
<evidence type="ECO:0000256" key="1">
    <source>
        <dbReference type="PIRSR" id="PIRSR601310-1"/>
    </source>
</evidence>
<dbReference type="GO" id="GO:0003824">
    <property type="term" value="F:catalytic activity"/>
    <property type="evidence" value="ECO:0007669"/>
    <property type="project" value="InterPro"/>
</dbReference>
<dbReference type="GO" id="GO:0009117">
    <property type="term" value="P:nucleotide metabolic process"/>
    <property type="evidence" value="ECO:0007669"/>
    <property type="project" value="TreeGrafter"/>
</dbReference>
<accession>A0A4R4T8W8</accession>
<proteinExistence type="predicted"/>
<evidence type="ECO:0000259" key="4">
    <source>
        <dbReference type="PROSITE" id="PS51084"/>
    </source>
</evidence>
<feature type="active site" description="Tele-AMP-histidine intermediate" evidence="1">
    <location>
        <position position="110"/>
    </location>
</feature>
<dbReference type="PROSITE" id="PS51084">
    <property type="entry name" value="HIT_2"/>
    <property type="match status" value="1"/>
</dbReference>
<dbReference type="Pfam" id="PF01230">
    <property type="entry name" value="HIT"/>
    <property type="match status" value="1"/>
</dbReference>
<dbReference type="AlphaFoldDB" id="A0A4R4T8W8"/>
<dbReference type="Gene3D" id="3.30.428.10">
    <property type="entry name" value="HIT-like"/>
    <property type="match status" value="1"/>
</dbReference>
<feature type="domain" description="HIT" evidence="4">
    <location>
        <begin position="16"/>
        <end position="123"/>
    </location>
</feature>
<dbReference type="SUPFAM" id="SSF54197">
    <property type="entry name" value="HIT-like"/>
    <property type="match status" value="1"/>
</dbReference>
<organism evidence="5 6">
    <name type="scientific">Streptomyces hainanensis</name>
    <dbReference type="NCBI Taxonomy" id="402648"/>
    <lineage>
        <taxon>Bacteria</taxon>
        <taxon>Bacillati</taxon>
        <taxon>Actinomycetota</taxon>
        <taxon>Actinomycetes</taxon>
        <taxon>Kitasatosporales</taxon>
        <taxon>Streptomycetaceae</taxon>
        <taxon>Streptomyces</taxon>
    </lineage>
</organism>
<dbReference type="OrthoDB" id="9784774at2"/>
<feature type="short sequence motif" description="Histidine triad motif" evidence="2 3">
    <location>
        <begin position="108"/>
        <end position="112"/>
    </location>
</feature>
<evidence type="ECO:0000313" key="6">
    <source>
        <dbReference type="Proteomes" id="UP000295345"/>
    </source>
</evidence>
<dbReference type="InterPro" id="IPR011146">
    <property type="entry name" value="HIT-like"/>
</dbReference>
<keyword evidence="6" id="KW-1185">Reference proteome</keyword>
<dbReference type="InterPro" id="IPR001310">
    <property type="entry name" value="Histidine_triad_HIT"/>
</dbReference>
<sequence length="158" mass="17227">MDAEAYEARARGGPCFVCAFVAGDPAYAHATVHQDDEHVAFLDRWPTVPGKVLVAPKAHVEHVVRDLDGPAYLRLMSFVRRAALAVETVLGPERTYLLSLGSQQGNAHVHWHVAGLPAGTPYREQQFHALMTENGVLPRTEGEAATLAARLRAAFPDH</sequence>
<reference evidence="5 6" key="1">
    <citation type="submission" date="2019-03" db="EMBL/GenBank/DDBJ databases">
        <title>Draft genome sequences of novel Actinobacteria.</title>
        <authorList>
            <person name="Sahin N."/>
            <person name="Ay H."/>
            <person name="Saygin H."/>
        </authorList>
    </citation>
    <scope>NUCLEOTIDE SEQUENCE [LARGE SCALE GENOMIC DNA]</scope>
    <source>
        <strain evidence="5 6">DSM 41900</strain>
    </source>
</reference>